<sequence>IVRTRESLANAKQMQELAVKALNQLAAELCAEVKATPQEIVEAVVVGNTAMHHLLLRLPVQQLAFSPYVPAVSDALDVKSRDVELDIAAGAYVNLLPNIAGFVGSDHVAMLLATEAWKAKGVVLALDIGTNTEIAMVSRGEIASVSCASGPAFEGAHIKHGMRATAGAIEHLRLVDDRLQYHTIAGTPPVGFCGSGILDTLAQLYLSGVLDKNGRMGEHARVRTYEGQREFILISKEERDGAPAITITQHDVRQLQLAKGAIRTGIQALLQAKGAESNQFPTAQGNPGTPVPCTQVGGEVTQDTNVYTVAI</sequence>
<dbReference type="InterPro" id="IPR042259">
    <property type="entry name" value="Raco-like_middle_sf"/>
</dbReference>
<dbReference type="PANTHER" id="PTHR42895">
    <property type="entry name" value="IRON-SULFUR CLUSTER-BINDING PROTEIN-RELATED"/>
    <property type="match status" value="1"/>
</dbReference>
<feature type="domain" description="RACo-like middle region" evidence="2">
    <location>
        <begin position="5"/>
        <end position="115"/>
    </location>
</feature>
<feature type="non-terminal residue" evidence="3">
    <location>
        <position position="1"/>
    </location>
</feature>
<proteinExistence type="predicted"/>
<gene>
    <name evidence="3" type="ORF">S12H4_13114</name>
</gene>
<evidence type="ECO:0000259" key="2">
    <source>
        <dbReference type="Pfam" id="PF17651"/>
    </source>
</evidence>
<dbReference type="Gene3D" id="3.30.420.480">
    <property type="entry name" value="Domain of unknown function (DUF4445)"/>
    <property type="match status" value="1"/>
</dbReference>
<dbReference type="InterPro" id="IPR027980">
    <property type="entry name" value="RACo_C"/>
</dbReference>
<evidence type="ECO:0000259" key="1">
    <source>
        <dbReference type="Pfam" id="PF14574"/>
    </source>
</evidence>
<reference evidence="3" key="1">
    <citation type="journal article" date="2014" name="Front. Microbiol.">
        <title>High frequency of phylogenetically diverse reductive dehalogenase-homologous genes in deep subseafloor sedimentary metagenomes.</title>
        <authorList>
            <person name="Kawai M."/>
            <person name="Futagami T."/>
            <person name="Toyoda A."/>
            <person name="Takaki Y."/>
            <person name="Nishi S."/>
            <person name="Hori S."/>
            <person name="Arai W."/>
            <person name="Tsubouchi T."/>
            <person name="Morono Y."/>
            <person name="Uchiyama I."/>
            <person name="Ito T."/>
            <person name="Fujiyama A."/>
            <person name="Inagaki F."/>
            <person name="Takami H."/>
        </authorList>
    </citation>
    <scope>NUCLEOTIDE SEQUENCE</scope>
    <source>
        <strain evidence="3">Expedition CK06-06</strain>
    </source>
</reference>
<dbReference type="PANTHER" id="PTHR42895:SF1">
    <property type="entry name" value="IRON-SULFUR CLUSTER PROTEIN"/>
    <property type="match status" value="1"/>
</dbReference>
<dbReference type="Pfam" id="PF14574">
    <property type="entry name" value="RACo_C_ter"/>
    <property type="match status" value="1"/>
</dbReference>
<evidence type="ECO:0008006" key="4">
    <source>
        <dbReference type="Google" id="ProtNLM"/>
    </source>
</evidence>
<name>X1U500_9ZZZZ</name>
<feature type="domain" description="RACo C-terminal" evidence="1">
    <location>
        <begin position="122"/>
        <end position="278"/>
    </location>
</feature>
<organism evidence="3">
    <name type="scientific">marine sediment metagenome</name>
    <dbReference type="NCBI Taxonomy" id="412755"/>
    <lineage>
        <taxon>unclassified sequences</taxon>
        <taxon>metagenomes</taxon>
        <taxon>ecological metagenomes</taxon>
    </lineage>
</organism>
<dbReference type="Pfam" id="PF17651">
    <property type="entry name" value="Raco_middle"/>
    <property type="match status" value="1"/>
</dbReference>
<accession>X1U500</accession>
<evidence type="ECO:0000313" key="3">
    <source>
        <dbReference type="EMBL" id="GAI87384.1"/>
    </source>
</evidence>
<dbReference type="InterPro" id="IPR041414">
    <property type="entry name" value="Raco-like_middle"/>
</dbReference>
<protein>
    <recommendedName>
        <fullName evidence="4">RACo C-terminal domain-containing protein</fullName>
    </recommendedName>
</protein>
<dbReference type="AlphaFoldDB" id="X1U500"/>
<dbReference type="EMBL" id="BARW01006247">
    <property type="protein sequence ID" value="GAI87384.1"/>
    <property type="molecule type" value="Genomic_DNA"/>
</dbReference>
<comment type="caution">
    <text evidence="3">The sequence shown here is derived from an EMBL/GenBank/DDBJ whole genome shotgun (WGS) entry which is preliminary data.</text>
</comment>
<dbReference type="InterPro" id="IPR052911">
    <property type="entry name" value="Corrinoid_activation_enz"/>
</dbReference>